<comment type="caution">
    <text evidence="1">The sequence shown here is derived from an EMBL/GenBank/DDBJ whole genome shotgun (WGS) entry which is preliminary data.</text>
</comment>
<evidence type="ECO:0000313" key="2">
    <source>
        <dbReference type="Proteomes" id="UP001163321"/>
    </source>
</evidence>
<proteinExistence type="predicted"/>
<name>A0ACC0WLC5_9STRA</name>
<gene>
    <name evidence="1" type="ORF">PsorP6_011953</name>
</gene>
<dbReference type="Proteomes" id="UP001163321">
    <property type="component" value="Chromosome 12"/>
</dbReference>
<sequence length="68" mass="7693">MQLQEGSYSTSDGDRANMCLSFEKAPREYGEEIRAAKTTHYLHKTQANMTATLQLRLVLVALLMRSSE</sequence>
<dbReference type="EMBL" id="CM047591">
    <property type="protein sequence ID" value="KAI9918814.1"/>
    <property type="molecule type" value="Genomic_DNA"/>
</dbReference>
<protein>
    <submittedName>
        <fullName evidence="1">Uncharacterized protein</fullName>
    </submittedName>
</protein>
<keyword evidence="2" id="KW-1185">Reference proteome</keyword>
<evidence type="ECO:0000313" key="1">
    <source>
        <dbReference type="EMBL" id="KAI9918814.1"/>
    </source>
</evidence>
<organism evidence="1 2">
    <name type="scientific">Peronosclerospora sorghi</name>
    <dbReference type="NCBI Taxonomy" id="230839"/>
    <lineage>
        <taxon>Eukaryota</taxon>
        <taxon>Sar</taxon>
        <taxon>Stramenopiles</taxon>
        <taxon>Oomycota</taxon>
        <taxon>Peronosporomycetes</taxon>
        <taxon>Peronosporales</taxon>
        <taxon>Peronosporaceae</taxon>
        <taxon>Peronosclerospora</taxon>
    </lineage>
</organism>
<reference evidence="1 2" key="1">
    <citation type="journal article" date="2022" name="bioRxiv">
        <title>The genome of the oomycete Peronosclerospora sorghi, a cosmopolitan pathogen of maize and sorghum, is inflated with dispersed pseudogenes.</title>
        <authorList>
            <person name="Fletcher K."/>
            <person name="Martin F."/>
            <person name="Isakeit T."/>
            <person name="Cavanaugh K."/>
            <person name="Magill C."/>
            <person name="Michelmore R."/>
        </authorList>
    </citation>
    <scope>NUCLEOTIDE SEQUENCE [LARGE SCALE GENOMIC DNA]</scope>
    <source>
        <strain evidence="1">P6</strain>
    </source>
</reference>
<accession>A0ACC0WLC5</accession>